<keyword evidence="1" id="KW-0812">Transmembrane</keyword>
<feature type="transmembrane region" description="Helical" evidence="1">
    <location>
        <begin position="72"/>
        <end position="91"/>
    </location>
</feature>
<accession>A0A6J4IGE9</accession>
<organism evidence="2">
    <name type="scientific">uncultured Chthoniobacterales bacterium</name>
    <dbReference type="NCBI Taxonomy" id="1836801"/>
    <lineage>
        <taxon>Bacteria</taxon>
        <taxon>Pseudomonadati</taxon>
        <taxon>Verrucomicrobiota</taxon>
        <taxon>Spartobacteria</taxon>
        <taxon>Chthoniobacterales</taxon>
        <taxon>environmental samples</taxon>
    </lineage>
</organism>
<evidence type="ECO:0008006" key="3">
    <source>
        <dbReference type="Google" id="ProtNLM"/>
    </source>
</evidence>
<dbReference type="EMBL" id="CADCTA010000077">
    <property type="protein sequence ID" value="CAA9249629.1"/>
    <property type="molecule type" value="Genomic_DNA"/>
</dbReference>
<gene>
    <name evidence="2" type="ORF">AVDCRST_MAG42-2471</name>
</gene>
<evidence type="ECO:0000313" key="2">
    <source>
        <dbReference type="EMBL" id="CAA9249629.1"/>
    </source>
</evidence>
<reference evidence="2" key="1">
    <citation type="submission" date="2020-02" db="EMBL/GenBank/DDBJ databases">
        <authorList>
            <person name="Meier V. D."/>
        </authorList>
    </citation>
    <scope>NUCLEOTIDE SEQUENCE</scope>
    <source>
        <strain evidence="2">AVDCRST_MAG42</strain>
    </source>
</reference>
<sequence length="229" mass="24924">MNPDKLFDYLDGKLAPADRTQLEEKLMSDEQLRKQFNIAREIHRSGGGSREVVVQSDDPAEMERRGKLGRRIATAAIVLVFLNVAIGLAVITGKNWKPKSNNKEAEIRQQLEASLGAAAQNAMPAPSFSEAQMNLTAPRAQWDRMADTIVNGATSFGGSAAKGLPDENQMTVMVEIPAHRDAEFRRAVTSAAGINPMPAFAPAVKQDAESSEQKNDRTILQVRIAEAAQ</sequence>
<proteinExistence type="predicted"/>
<protein>
    <recommendedName>
        <fullName evidence="3">Zinc-finger domain-containing protein</fullName>
    </recommendedName>
</protein>
<keyword evidence="1" id="KW-0472">Membrane</keyword>
<keyword evidence="1" id="KW-1133">Transmembrane helix</keyword>
<evidence type="ECO:0000256" key="1">
    <source>
        <dbReference type="SAM" id="Phobius"/>
    </source>
</evidence>
<dbReference type="AlphaFoldDB" id="A0A6J4IGE9"/>
<name>A0A6J4IGE9_9BACT</name>